<dbReference type="PANTHER" id="PTHR43221:SF2">
    <property type="entry name" value="PROTEASE HTPX HOMOLOG"/>
    <property type="match status" value="1"/>
</dbReference>
<keyword evidence="6 10" id="KW-0862">Zinc</keyword>
<dbReference type="CDD" id="cd07328">
    <property type="entry name" value="M48_Ste24p_like"/>
    <property type="match status" value="1"/>
</dbReference>
<dbReference type="InterPro" id="IPR001915">
    <property type="entry name" value="Peptidase_M48"/>
</dbReference>
<dbReference type="InterPro" id="IPR050083">
    <property type="entry name" value="HtpX_protease"/>
</dbReference>
<evidence type="ECO:0000259" key="12">
    <source>
        <dbReference type="Pfam" id="PF01435"/>
    </source>
</evidence>
<keyword evidence="8 10" id="KW-0482">Metalloprotease</keyword>
<proteinExistence type="inferred from homology"/>
<dbReference type="Proteomes" id="UP000586042">
    <property type="component" value="Unassembled WGS sequence"/>
</dbReference>
<dbReference type="EMBL" id="JABWGN010000004">
    <property type="protein sequence ID" value="NUW31944.1"/>
    <property type="molecule type" value="Genomic_DNA"/>
</dbReference>
<dbReference type="PANTHER" id="PTHR43221">
    <property type="entry name" value="PROTEASE HTPX"/>
    <property type="match status" value="1"/>
</dbReference>
<evidence type="ECO:0000256" key="8">
    <source>
        <dbReference type="ARBA" id="ARBA00023049"/>
    </source>
</evidence>
<sequence>MSSHTPCPQCSADIVRDGRYAVWCPSCEWNLAEELPGSRSLGAVLADRLTAGQHAHVLRRGAALEGGGLSRAVAMLLAVLIHLITAGCLVAAAVIVVAVPNIVGVLLAVLLLGTAWLMRPRLGRLPAGPHLLGRDRAPRLFGLLDRVGAEVGAPPVDVVFVSAEYNAAYARIGLRGRRALILGAPLWAILGPQEKVALLGHELSHSSNGDVREGRLTGTAIRALEEVHEVVRAVARGGRDSAEVTAQSFVAMLSLALAALMWLAGLVLRMLGFLLLAVSMRASRQGEYVADERAARVASSEAAAVMLDRLATARVELGELSWLAASFGTSVWSRLPEKHGQVPEHELERRRRLEARTRGHVFHSHPPTHLRVEFVRSLGYAAPVVELGEEEESAVEAELAPRFAAIATALGEERREVSYA</sequence>
<comment type="similarity">
    <text evidence="10">Belongs to the peptidase M48 family.</text>
</comment>
<gene>
    <name evidence="13" type="ORF">HTZ77_10960</name>
</gene>
<keyword evidence="2 10" id="KW-0645">Protease</keyword>
<evidence type="ECO:0000256" key="11">
    <source>
        <dbReference type="SAM" id="Phobius"/>
    </source>
</evidence>
<evidence type="ECO:0000256" key="4">
    <source>
        <dbReference type="ARBA" id="ARBA00022723"/>
    </source>
</evidence>
<evidence type="ECO:0000256" key="2">
    <source>
        <dbReference type="ARBA" id="ARBA00022670"/>
    </source>
</evidence>
<evidence type="ECO:0000256" key="5">
    <source>
        <dbReference type="ARBA" id="ARBA00022801"/>
    </source>
</evidence>
<keyword evidence="5 10" id="KW-0378">Hydrolase</keyword>
<evidence type="ECO:0000256" key="10">
    <source>
        <dbReference type="RuleBase" id="RU003983"/>
    </source>
</evidence>
<evidence type="ECO:0000256" key="9">
    <source>
        <dbReference type="ARBA" id="ARBA00023136"/>
    </source>
</evidence>
<keyword evidence="1" id="KW-1003">Cell membrane</keyword>
<keyword evidence="7 11" id="KW-1133">Transmembrane helix</keyword>
<dbReference type="AlphaFoldDB" id="A0A7Y6I7N7"/>
<keyword evidence="9 11" id="KW-0472">Membrane</keyword>
<dbReference type="GO" id="GO:0046872">
    <property type="term" value="F:metal ion binding"/>
    <property type="evidence" value="ECO:0007669"/>
    <property type="project" value="UniProtKB-KW"/>
</dbReference>
<accession>A0A7Y6I7N7</accession>
<name>A0A7Y6I7N7_9ACTN</name>
<evidence type="ECO:0000313" key="14">
    <source>
        <dbReference type="Proteomes" id="UP000586042"/>
    </source>
</evidence>
<dbReference type="Pfam" id="PF01435">
    <property type="entry name" value="Peptidase_M48"/>
    <property type="match status" value="1"/>
</dbReference>
<evidence type="ECO:0000313" key="13">
    <source>
        <dbReference type="EMBL" id="NUW31944.1"/>
    </source>
</evidence>
<feature type="domain" description="Peptidase M48" evidence="12">
    <location>
        <begin position="144"/>
        <end position="377"/>
    </location>
</feature>
<keyword evidence="4" id="KW-0479">Metal-binding</keyword>
<feature type="transmembrane region" description="Helical" evidence="11">
    <location>
        <begin position="249"/>
        <end position="276"/>
    </location>
</feature>
<evidence type="ECO:0000256" key="1">
    <source>
        <dbReference type="ARBA" id="ARBA00022475"/>
    </source>
</evidence>
<comment type="cofactor">
    <cofactor evidence="10">
        <name>Zn(2+)</name>
        <dbReference type="ChEBI" id="CHEBI:29105"/>
    </cofactor>
    <text evidence="10">Binds 1 zinc ion per subunit.</text>
</comment>
<dbReference type="GO" id="GO:0006508">
    <property type="term" value="P:proteolysis"/>
    <property type="evidence" value="ECO:0007669"/>
    <property type="project" value="UniProtKB-KW"/>
</dbReference>
<protein>
    <submittedName>
        <fullName evidence="13">M48 family metalloprotease</fullName>
    </submittedName>
</protein>
<comment type="caution">
    <text evidence="13">The sequence shown here is derived from an EMBL/GenBank/DDBJ whole genome shotgun (WGS) entry which is preliminary data.</text>
</comment>
<dbReference type="GO" id="GO:0004222">
    <property type="term" value="F:metalloendopeptidase activity"/>
    <property type="evidence" value="ECO:0007669"/>
    <property type="project" value="InterPro"/>
</dbReference>
<evidence type="ECO:0000256" key="3">
    <source>
        <dbReference type="ARBA" id="ARBA00022692"/>
    </source>
</evidence>
<reference evidence="13 14" key="1">
    <citation type="submission" date="2020-06" db="EMBL/GenBank/DDBJ databases">
        <title>Nonomuraea sp. SMC257, a novel actinomycete isolated from soil.</title>
        <authorList>
            <person name="Chanama M."/>
        </authorList>
    </citation>
    <scope>NUCLEOTIDE SEQUENCE [LARGE SCALE GENOMIC DNA]</scope>
    <source>
        <strain evidence="13 14">SMC257</strain>
    </source>
</reference>
<evidence type="ECO:0000256" key="6">
    <source>
        <dbReference type="ARBA" id="ARBA00022833"/>
    </source>
</evidence>
<organism evidence="13 14">
    <name type="scientific">Nonomuraea montanisoli</name>
    <dbReference type="NCBI Taxonomy" id="2741721"/>
    <lineage>
        <taxon>Bacteria</taxon>
        <taxon>Bacillati</taxon>
        <taxon>Actinomycetota</taxon>
        <taxon>Actinomycetes</taxon>
        <taxon>Streptosporangiales</taxon>
        <taxon>Streptosporangiaceae</taxon>
        <taxon>Nonomuraea</taxon>
    </lineage>
</organism>
<evidence type="ECO:0000256" key="7">
    <source>
        <dbReference type="ARBA" id="ARBA00022989"/>
    </source>
</evidence>
<keyword evidence="3 11" id="KW-0812">Transmembrane</keyword>
<dbReference type="Gene3D" id="3.30.2010.10">
    <property type="entry name" value="Metalloproteases ('zincins'), catalytic domain"/>
    <property type="match status" value="1"/>
</dbReference>
<dbReference type="RefSeq" id="WP_175589397.1">
    <property type="nucleotide sequence ID" value="NZ_JABWGN010000004.1"/>
</dbReference>
<feature type="transmembrane region" description="Helical" evidence="11">
    <location>
        <begin position="73"/>
        <end position="96"/>
    </location>
</feature>
<keyword evidence="14" id="KW-1185">Reference proteome</keyword>